<keyword evidence="2" id="KW-0472">Membrane</keyword>
<dbReference type="EMBL" id="JBHUHO010000019">
    <property type="protein sequence ID" value="MFD2115456.1"/>
    <property type="molecule type" value="Genomic_DNA"/>
</dbReference>
<evidence type="ECO:0000256" key="1">
    <source>
        <dbReference type="PROSITE-ProRule" id="PRU10141"/>
    </source>
</evidence>
<dbReference type="Gene3D" id="1.10.510.10">
    <property type="entry name" value="Transferase(Phosphotransferase) domain 1"/>
    <property type="match status" value="1"/>
</dbReference>
<reference evidence="5" key="1">
    <citation type="journal article" date="2019" name="Int. J. Syst. Evol. Microbiol.">
        <title>The Global Catalogue of Microorganisms (GCM) 10K type strain sequencing project: providing services to taxonomists for standard genome sequencing and annotation.</title>
        <authorList>
            <consortium name="The Broad Institute Genomics Platform"/>
            <consortium name="The Broad Institute Genome Sequencing Center for Infectious Disease"/>
            <person name="Wu L."/>
            <person name="Ma J."/>
        </authorList>
    </citation>
    <scope>NUCLEOTIDE SEQUENCE [LARGE SCALE GENOMIC DNA]</scope>
    <source>
        <strain evidence="5">GH52</strain>
    </source>
</reference>
<accession>A0ABW4YIE4</accession>
<evidence type="ECO:0000313" key="4">
    <source>
        <dbReference type="EMBL" id="MFD2115456.1"/>
    </source>
</evidence>
<sequence length="307" mass="34941">MTTPNQLQLERGTTIFGKWQKQKYVVERLLGEGANGQVYLVHHKREQYALKIGFDVVDLQAEANVLRMIAKQQPELYIQLLDVDDVQLPTGESHPFYIMRFVEGVTVTQFLQQQSVDWFPLIGLHLLEKLSKLHQIGWIFGDVKADNILVSKYGKAELVDYGGATEFGKSVRQFTEIYDRGYWNAGSRSADFKYDLFSFAVLAVQLLEPEKLNAITKQSLPQNRSISNLLDIAENNGQLKQVAPWLHKALHGQFVHSEESLALWRSLLRQHHRKKVAVNRLPLWLKGLAAISGAMLAGATFIWFIGL</sequence>
<keyword evidence="2" id="KW-0812">Transmembrane</keyword>
<dbReference type="PANTHER" id="PTHR48015:SF16">
    <property type="entry name" value="SERINE_THREONINE-PROTEIN KINASE SULU"/>
    <property type="match status" value="1"/>
</dbReference>
<keyword evidence="1" id="KW-0067">ATP-binding</keyword>
<evidence type="ECO:0000259" key="3">
    <source>
        <dbReference type="PROSITE" id="PS50011"/>
    </source>
</evidence>
<evidence type="ECO:0000256" key="2">
    <source>
        <dbReference type="SAM" id="Phobius"/>
    </source>
</evidence>
<keyword evidence="1" id="KW-0547">Nucleotide-binding</keyword>
<dbReference type="PANTHER" id="PTHR48015">
    <property type="entry name" value="SERINE/THREONINE-PROTEIN KINASE TAO"/>
    <property type="match status" value="1"/>
</dbReference>
<gene>
    <name evidence="4" type="ORF">ACFSJH_06900</name>
</gene>
<dbReference type="Proteomes" id="UP001597362">
    <property type="component" value="Unassembled WGS sequence"/>
</dbReference>
<dbReference type="InterPro" id="IPR011009">
    <property type="entry name" value="Kinase-like_dom_sf"/>
</dbReference>
<keyword evidence="2" id="KW-1133">Transmembrane helix</keyword>
<dbReference type="PROSITE" id="PS00107">
    <property type="entry name" value="PROTEIN_KINASE_ATP"/>
    <property type="match status" value="1"/>
</dbReference>
<feature type="transmembrane region" description="Helical" evidence="2">
    <location>
        <begin position="283"/>
        <end position="305"/>
    </location>
</feature>
<protein>
    <submittedName>
        <fullName evidence="4">Phosphotransferase</fullName>
    </submittedName>
</protein>
<dbReference type="InterPro" id="IPR000719">
    <property type="entry name" value="Prot_kinase_dom"/>
</dbReference>
<name>A0ABW4YIE4_9BACL</name>
<feature type="binding site" evidence="1">
    <location>
        <position position="51"/>
    </location>
    <ligand>
        <name>ATP</name>
        <dbReference type="ChEBI" id="CHEBI:30616"/>
    </ligand>
</feature>
<comment type="caution">
    <text evidence="4">The sequence shown here is derived from an EMBL/GenBank/DDBJ whole genome shotgun (WGS) entry which is preliminary data.</text>
</comment>
<proteinExistence type="predicted"/>
<dbReference type="InterPro" id="IPR050285">
    <property type="entry name" value="STE20_Ser/Thr_kinase"/>
</dbReference>
<dbReference type="RefSeq" id="WP_377770634.1">
    <property type="nucleotide sequence ID" value="NZ_JBHUHO010000019.1"/>
</dbReference>
<dbReference type="Pfam" id="PF00069">
    <property type="entry name" value="Pkinase"/>
    <property type="match status" value="1"/>
</dbReference>
<evidence type="ECO:0000313" key="5">
    <source>
        <dbReference type="Proteomes" id="UP001597362"/>
    </source>
</evidence>
<dbReference type="PROSITE" id="PS50011">
    <property type="entry name" value="PROTEIN_KINASE_DOM"/>
    <property type="match status" value="1"/>
</dbReference>
<dbReference type="SMART" id="SM00220">
    <property type="entry name" value="S_TKc"/>
    <property type="match status" value="1"/>
</dbReference>
<dbReference type="InterPro" id="IPR017441">
    <property type="entry name" value="Protein_kinase_ATP_BS"/>
</dbReference>
<organism evidence="4 5">
    <name type="scientific">Paenibacillus yanchengensis</name>
    <dbReference type="NCBI Taxonomy" id="2035833"/>
    <lineage>
        <taxon>Bacteria</taxon>
        <taxon>Bacillati</taxon>
        <taxon>Bacillota</taxon>
        <taxon>Bacilli</taxon>
        <taxon>Bacillales</taxon>
        <taxon>Paenibacillaceae</taxon>
        <taxon>Paenibacillus</taxon>
    </lineage>
</organism>
<keyword evidence="5" id="KW-1185">Reference proteome</keyword>
<dbReference type="SUPFAM" id="SSF56112">
    <property type="entry name" value="Protein kinase-like (PK-like)"/>
    <property type="match status" value="1"/>
</dbReference>
<feature type="domain" description="Protein kinase" evidence="3">
    <location>
        <begin position="24"/>
        <end position="285"/>
    </location>
</feature>